<proteinExistence type="predicted"/>
<dbReference type="AlphaFoldDB" id="A0A381QLX4"/>
<accession>A0A381QLX4</accession>
<name>A0A381QLX4_9ZZZZ</name>
<sequence length="226" mass="26037">MILSERRRSVAFIQKEGESWACFLVTFVTQAGEWRGYFSFRPRHSELGEDEIRTTDIFIESSEEEIHEKARGLGKPLLAGLLDSVLNARSPDGLVGQQLRGQFRRLLQKNSQDIAGDWAADETVPPNEIELDRLRSMYSSYRLDQVSHFISLITPDNFEGTVDEILAGESIDFLSKDRVQFAMMVVDHIERLLPLPDFQSWARDFLAHPEAYRLYTHTLHREGRLP</sequence>
<evidence type="ECO:0000313" key="1">
    <source>
        <dbReference type="EMBL" id="SUZ79868.1"/>
    </source>
</evidence>
<gene>
    <name evidence="1" type="ORF">METZ01_LOCUS32722</name>
</gene>
<organism evidence="1">
    <name type="scientific">marine metagenome</name>
    <dbReference type="NCBI Taxonomy" id="408172"/>
    <lineage>
        <taxon>unclassified sequences</taxon>
        <taxon>metagenomes</taxon>
        <taxon>ecological metagenomes</taxon>
    </lineage>
</organism>
<protein>
    <submittedName>
        <fullName evidence="1">Uncharacterized protein</fullName>
    </submittedName>
</protein>
<dbReference type="EMBL" id="UINC01001405">
    <property type="protein sequence ID" value="SUZ79868.1"/>
    <property type="molecule type" value="Genomic_DNA"/>
</dbReference>
<reference evidence="1" key="1">
    <citation type="submission" date="2018-05" db="EMBL/GenBank/DDBJ databases">
        <authorList>
            <person name="Lanie J.A."/>
            <person name="Ng W.-L."/>
            <person name="Kazmierczak K.M."/>
            <person name="Andrzejewski T.M."/>
            <person name="Davidsen T.M."/>
            <person name="Wayne K.J."/>
            <person name="Tettelin H."/>
            <person name="Glass J.I."/>
            <person name="Rusch D."/>
            <person name="Podicherti R."/>
            <person name="Tsui H.-C.T."/>
            <person name="Winkler M.E."/>
        </authorList>
    </citation>
    <scope>NUCLEOTIDE SEQUENCE</scope>
</reference>